<organism evidence="1 2">
    <name type="scientific">Sarcoptes scabiei</name>
    <name type="common">Itch mite</name>
    <name type="synonym">Acarus scabiei</name>
    <dbReference type="NCBI Taxonomy" id="52283"/>
    <lineage>
        <taxon>Eukaryota</taxon>
        <taxon>Metazoa</taxon>
        <taxon>Ecdysozoa</taxon>
        <taxon>Arthropoda</taxon>
        <taxon>Chelicerata</taxon>
        <taxon>Arachnida</taxon>
        <taxon>Acari</taxon>
        <taxon>Acariformes</taxon>
        <taxon>Sarcoptiformes</taxon>
        <taxon>Astigmata</taxon>
        <taxon>Psoroptidia</taxon>
        <taxon>Sarcoptoidea</taxon>
        <taxon>Sarcoptidae</taxon>
        <taxon>Sarcoptinae</taxon>
        <taxon>Sarcoptes</taxon>
    </lineage>
</organism>
<accession>A0A132AKG2</accession>
<proteinExistence type="predicted"/>
<comment type="caution">
    <text evidence="1">The sequence shown here is derived from an EMBL/GenBank/DDBJ whole genome shotgun (WGS) entry which is preliminary data.</text>
</comment>
<dbReference type="EMBL" id="JXLN01016067">
    <property type="protein sequence ID" value="KPM10920.1"/>
    <property type="molecule type" value="Genomic_DNA"/>
</dbReference>
<name>A0A132AKG2_SARSC</name>
<protein>
    <submittedName>
        <fullName evidence="1">Uncharacterized protein</fullName>
    </submittedName>
</protein>
<sequence>MWRNLPSAYTAAAAASMYYPYDGAALTGYPFTNGVQVFEIIVKSLAEKKLASYHFIAMGQIIEVEAKNS</sequence>
<evidence type="ECO:0000313" key="1">
    <source>
        <dbReference type="EMBL" id="KPM10920.1"/>
    </source>
</evidence>
<dbReference type="AlphaFoldDB" id="A0A132AKG2"/>
<evidence type="ECO:0000313" key="2">
    <source>
        <dbReference type="Proteomes" id="UP000616769"/>
    </source>
</evidence>
<gene>
    <name evidence="1" type="ORF">QR98_0094850</name>
</gene>
<reference evidence="1 2" key="1">
    <citation type="journal article" date="2015" name="Parasit. Vectors">
        <title>Draft genome of the scabies mite.</title>
        <authorList>
            <person name="Rider S.D.Jr."/>
            <person name="Morgan M.S."/>
            <person name="Arlian L.G."/>
        </authorList>
    </citation>
    <scope>NUCLEOTIDE SEQUENCE [LARGE SCALE GENOMIC DNA]</scope>
    <source>
        <strain evidence="1">Arlian Lab</strain>
    </source>
</reference>
<dbReference type="Proteomes" id="UP000616769">
    <property type="component" value="Unassembled WGS sequence"/>
</dbReference>
<dbReference type="VEuPathDB" id="VectorBase:SSCA007424"/>